<evidence type="ECO:0000256" key="2">
    <source>
        <dbReference type="ARBA" id="ARBA00008847"/>
    </source>
</evidence>
<dbReference type="InterPro" id="IPR001754">
    <property type="entry name" value="OMPdeCOase_dom"/>
</dbReference>
<keyword evidence="3 7" id="KW-0210">Decarboxylase</keyword>
<feature type="active site" description="Proton donor" evidence="7">
    <location>
        <position position="91"/>
    </location>
</feature>
<dbReference type="GO" id="GO:0044205">
    <property type="term" value="P:'de novo' UMP biosynthetic process"/>
    <property type="evidence" value="ECO:0007669"/>
    <property type="project" value="UniProtKB-UniRule"/>
</dbReference>
<evidence type="ECO:0000256" key="7">
    <source>
        <dbReference type="HAMAP-Rule" id="MF_01215"/>
    </source>
</evidence>
<comment type="pathway">
    <text evidence="1 7">Pyrimidine metabolism; UMP biosynthesis via de novo pathway; UMP from orotate: step 2/2.</text>
</comment>
<dbReference type="InterPro" id="IPR011995">
    <property type="entry name" value="OMPdecase_type-2"/>
</dbReference>
<comment type="catalytic activity">
    <reaction evidence="6 7">
        <text>orotidine 5'-phosphate + H(+) = UMP + CO2</text>
        <dbReference type="Rhea" id="RHEA:11596"/>
        <dbReference type="ChEBI" id="CHEBI:15378"/>
        <dbReference type="ChEBI" id="CHEBI:16526"/>
        <dbReference type="ChEBI" id="CHEBI:57538"/>
        <dbReference type="ChEBI" id="CHEBI:57865"/>
        <dbReference type="EC" id="4.1.1.23"/>
    </reaction>
</comment>
<name>A0A235BY41_UNCW3</name>
<keyword evidence="5 7" id="KW-0456">Lyase</keyword>
<feature type="domain" description="Orotidine 5'-phosphate decarboxylase" evidence="8">
    <location>
        <begin position="16"/>
        <end position="253"/>
    </location>
</feature>
<keyword evidence="4 7" id="KW-0665">Pyrimidine biosynthesis</keyword>
<dbReference type="NCBIfam" id="TIGR02127">
    <property type="entry name" value="pyrF_sub2"/>
    <property type="match status" value="1"/>
</dbReference>
<accession>A0A235BY41</accession>
<evidence type="ECO:0000259" key="8">
    <source>
        <dbReference type="SMART" id="SM00934"/>
    </source>
</evidence>
<dbReference type="EC" id="4.1.1.23" evidence="7"/>
<comment type="caution">
    <text evidence="9">The sequence shown here is derived from an EMBL/GenBank/DDBJ whole genome shotgun (WGS) entry which is preliminary data.</text>
</comment>
<evidence type="ECO:0000256" key="6">
    <source>
        <dbReference type="ARBA" id="ARBA00049157"/>
    </source>
</evidence>
<dbReference type="SMART" id="SM00934">
    <property type="entry name" value="OMPdecase"/>
    <property type="match status" value="1"/>
</dbReference>
<evidence type="ECO:0000256" key="3">
    <source>
        <dbReference type="ARBA" id="ARBA00022793"/>
    </source>
</evidence>
<evidence type="ECO:0000256" key="4">
    <source>
        <dbReference type="ARBA" id="ARBA00022975"/>
    </source>
</evidence>
<evidence type="ECO:0000313" key="10">
    <source>
        <dbReference type="Proteomes" id="UP000215215"/>
    </source>
</evidence>
<protein>
    <recommendedName>
        <fullName evidence="7">Orotidine 5'-phosphate decarboxylase</fullName>
        <ecNumber evidence="7">4.1.1.23</ecNumber>
    </recommendedName>
    <alternativeName>
        <fullName evidence="7">OMP decarboxylase</fullName>
        <shortName evidence="7">OMPDCase</shortName>
        <shortName evidence="7">OMPdecase</shortName>
    </alternativeName>
</protein>
<dbReference type="Pfam" id="PF00215">
    <property type="entry name" value="OMPdecase"/>
    <property type="match status" value="1"/>
</dbReference>
<comment type="similarity">
    <text evidence="2 7">Belongs to the OMP decarboxylase family. Type 2 subfamily.</text>
</comment>
<dbReference type="InterPro" id="IPR011060">
    <property type="entry name" value="RibuloseP-bd_barrel"/>
</dbReference>
<dbReference type="PANTHER" id="PTHR43375:SF1">
    <property type="entry name" value="OROTIDINE 5'-PHOSPHATE DECARBOXYLASE"/>
    <property type="match status" value="1"/>
</dbReference>
<organism evidence="9 10">
    <name type="scientific">candidate division WOR-3 bacterium JGI_Cruoil_03_44_89</name>
    <dbReference type="NCBI Taxonomy" id="1973748"/>
    <lineage>
        <taxon>Bacteria</taxon>
        <taxon>Bacteria division WOR-3</taxon>
    </lineage>
</organism>
<proteinExistence type="inferred from homology"/>
<dbReference type="SUPFAM" id="SSF51366">
    <property type="entry name" value="Ribulose-phoshate binding barrel"/>
    <property type="match status" value="1"/>
</dbReference>
<dbReference type="UniPathway" id="UPA00070">
    <property type="reaction ID" value="UER00120"/>
</dbReference>
<dbReference type="InterPro" id="IPR013785">
    <property type="entry name" value="Aldolase_TIM"/>
</dbReference>
<reference evidence="9 10" key="1">
    <citation type="submission" date="2017-07" db="EMBL/GenBank/DDBJ databases">
        <title>Recovery of genomes from metagenomes via a dereplication, aggregation, and scoring strategy.</title>
        <authorList>
            <person name="Sieber C.M."/>
            <person name="Probst A.J."/>
            <person name="Sharrar A."/>
            <person name="Thomas B.C."/>
            <person name="Hess M."/>
            <person name="Tringe S.G."/>
            <person name="Banfield J.F."/>
        </authorList>
    </citation>
    <scope>NUCLEOTIDE SEQUENCE [LARGE SCALE GENOMIC DNA]</scope>
    <source>
        <strain evidence="9">JGI_Cruoil_03_44_89</strain>
    </source>
</reference>
<dbReference type="Proteomes" id="UP000215215">
    <property type="component" value="Unassembled WGS sequence"/>
</dbReference>
<dbReference type="GO" id="GO:0004590">
    <property type="term" value="F:orotidine-5'-phosphate decarboxylase activity"/>
    <property type="evidence" value="ECO:0007669"/>
    <property type="project" value="UniProtKB-UniRule"/>
</dbReference>
<dbReference type="AlphaFoldDB" id="A0A235BY41"/>
<dbReference type="Gene3D" id="3.20.20.70">
    <property type="entry name" value="Aldolase class I"/>
    <property type="match status" value="1"/>
</dbReference>
<evidence type="ECO:0000256" key="1">
    <source>
        <dbReference type="ARBA" id="ARBA00004861"/>
    </source>
</evidence>
<dbReference type="PANTHER" id="PTHR43375">
    <property type="entry name" value="OROTIDINE 5'-PHOSPHATE DECARBOXYLASE"/>
    <property type="match status" value="1"/>
</dbReference>
<dbReference type="HAMAP" id="MF_01215">
    <property type="entry name" value="OMPdecase_type2"/>
    <property type="match status" value="1"/>
</dbReference>
<evidence type="ECO:0000256" key="5">
    <source>
        <dbReference type="ARBA" id="ARBA00023239"/>
    </source>
</evidence>
<dbReference type="EMBL" id="NOZQ01000031">
    <property type="protein sequence ID" value="OYD17132.1"/>
    <property type="molecule type" value="Genomic_DNA"/>
</dbReference>
<gene>
    <name evidence="7 9" type="primary">pyrF</name>
    <name evidence="9" type="ORF">CH333_01845</name>
</gene>
<evidence type="ECO:0000313" key="9">
    <source>
        <dbReference type="EMBL" id="OYD17132.1"/>
    </source>
</evidence>
<dbReference type="CDD" id="cd04725">
    <property type="entry name" value="OMP_decarboxylase_like"/>
    <property type="match status" value="1"/>
</dbReference>
<dbReference type="GO" id="GO:0006207">
    <property type="term" value="P:'de novo' pyrimidine nucleobase biosynthetic process"/>
    <property type="evidence" value="ECO:0007669"/>
    <property type="project" value="InterPro"/>
</dbReference>
<sequence>MKFIEKFNSIRSKNSALCIGLDPDPALFPPSILTEKNPALKFCREIIDATSDLVCGYKPNSAFFEAFSGQETMKELREYIGDELITIADAKRGDIGNTARMYAGAFFENMGFDAITLNPYMGYDAIEPFASYEDKMSFILCLTSNPSSKDFEELPLARENAGTHSSAQSLWELVAEKTNEWNENDNLGLVVGATKPGTFRRIREITGIPLLVPGIGKQGGKITDVVGYSGAIIPTVSRSIIYASRDKDFAEAARKKAEEFVKELNYSH</sequence>